<protein>
    <submittedName>
        <fullName evidence="2">Uncharacterized protein</fullName>
    </submittedName>
</protein>
<dbReference type="AlphaFoldDB" id="A0A6A6L9C8"/>
<evidence type="ECO:0000313" key="3">
    <source>
        <dbReference type="Proteomes" id="UP000467840"/>
    </source>
</evidence>
<organism evidence="2 3">
    <name type="scientific">Hevea brasiliensis</name>
    <name type="common">Para rubber tree</name>
    <name type="synonym">Siphonia brasiliensis</name>
    <dbReference type="NCBI Taxonomy" id="3981"/>
    <lineage>
        <taxon>Eukaryota</taxon>
        <taxon>Viridiplantae</taxon>
        <taxon>Streptophyta</taxon>
        <taxon>Embryophyta</taxon>
        <taxon>Tracheophyta</taxon>
        <taxon>Spermatophyta</taxon>
        <taxon>Magnoliopsida</taxon>
        <taxon>eudicotyledons</taxon>
        <taxon>Gunneridae</taxon>
        <taxon>Pentapetalae</taxon>
        <taxon>rosids</taxon>
        <taxon>fabids</taxon>
        <taxon>Malpighiales</taxon>
        <taxon>Euphorbiaceae</taxon>
        <taxon>Crotonoideae</taxon>
        <taxon>Micrandreae</taxon>
        <taxon>Hevea</taxon>
    </lineage>
</organism>
<evidence type="ECO:0000313" key="2">
    <source>
        <dbReference type="EMBL" id="KAF2298052.1"/>
    </source>
</evidence>
<dbReference type="EMBL" id="JAAGAX010000011">
    <property type="protein sequence ID" value="KAF2298052.1"/>
    <property type="molecule type" value="Genomic_DNA"/>
</dbReference>
<comment type="caution">
    <text evidence="2">The sequence shown here is derived from an EMBL/GenBank/DDBJ whole genome shotgun (WGS) entry which is preliminary data.</text>
</comment>
<gene>
    <name evidence="2" type="ORF">GH714_008099</name>
</gene>
<dbReference type="Proteomes" id="UP000467840">
    <property type="component" value="Chromosome 1"/>
</dbReference>
<reference evidence="2 3" key="1">
    <citation type="journal article" date="2020" name="Mol. Plant">
        <title>The Chromosome-Based Rubber Tree Genome Provides New Insights into Spurge Genome Evolution and Rubber Biosynthesis.</title>
        <authorList>
            <person name="Liu J."/>
            <person name="Shi C."/>
            <person name="Shi C.C."/>
            <person name="Li W."/>
            <person name="Zhang Q.J."/>
            <person name="Zhang Y."/>
            <person name="Li K."/>
            <person name="Lu H.F."/>
            <person name="Shi C."/>
            <person name="Zhu S.T."/>
            <person name="Xiao Z.Y."/>
            <person name="Nan H."/>
            <person name="Yue Y."/>
            <person name="Zhu X.G."/>
            <person name="Wu Y."/>
            <person name="Hong X.N."/>
            <person name="Fan G.Y."/>
            <person name="Tong Y."/>
            <person name="Zhang D."/>
            <person name="Mao C.L."/>
            <person name="Liu Y.L."/>
            <person name="Hao S.J."/>
            <person name="Liu W.Q."/>
            <person name="Lv M.Q."/>
            <person name="Zhang H.B."/>
            <person name="Liu Y."/>
            <person name="Hu-Tang G.R."/>
            <person name="Wang J.P."/>
            <person name="Wang J.H."/>
            <person name="Sun Y.H."/>
            <person name="Ni S.B."/>
            <person name="Chen W.B."/>
            <person name="Zhang X.C."/>
            <person name="Jiao Y.N."/>
            <person name="Eichler E.E."/>
            <person name="Li G.H."/>
            <person name="Liu X."/>
            <person name="Gao L.Z."/>
        </authorList>
    </citation>
    <scope>NUCLEOTIDE SEQUENCE [LARGE SCALE GENOMIC DNA]</scope>
    <source>
        <strain evidence="3">cv. GT1</strain>
        <tissue evidence="2">Leaf</tissue>
    </source>
</reference>
<keyword evidence="3" id="KW-1185">Reference proteome</keyword>
<sequence>MLDFSRFNGDELETWLVKVEYFFEMQNQNFAAEVFVLPLDNYDLTLGEEWLATLGDMRLYHLLNPEWFQELKQKKKGKMQAHMTVQDSPDEPIVEWGKDFSSTVHQEVTKYMENKVNGEETCPNFARYAITSHKLPSLSTPTSTPIPIPQHDYHSPIIPTPSCQISPSHSTSSPSQNEPSDLPSPLAVSTAPPTMTKDFVSVIPPTRKSNRVIGKPTWLRDFVDNVQSCNFLHHSNSTSTSISSLVPMSTTGNDFITSQFTPFTFNSEYLHFLANVSVIHEPTSYTQAKNDPHWVEVMNKELAALEHNGT</sequence>
<feature type="compositionally biased region" description="Low complexity" evidence="1">
    <location>
        <begin position="136"/>
        <end position="145"/>
    </location>
</feature>
<feature type="region of interest" description="Disordered" evidence="1">
    <location>
        <begin position="136"/>
        <end position="192"/>
    </location>
</feature>
<name>A0A6A6L9C8_HEVBR</name>
<proteinExistence type="predicted"/>
<accession>A0A6A6L9C8</accession>
<feature type="compositionally biased region" description="Low complexity" evidence="1">
    <location>
        <begin position="161"/>
        <end position="180"/>
    </location>
</feature>
<evidence type="ECO:0000256" key="1">
    <source>
        <dbReference type="SAM" id="MobiDB-lite"/>
    </source>
</evidence>